<organism evidence="2 3">
    <name type="scientific">Candidatus Desulfatibia vada</name>
    <dbReference type="NCBI Taxonomy" id="2841696"/>
    <lineage>
        <taxon>Bacteria</taxon>
        <taxon>Pseudomonadati</taxon>
        <taxon>Thermodesulfobacteriota</taxon>
        <taxon>Desulfobacteria</taxon>
        <taxon>Desulfobacterales</taxon>
        <taxon>Desulfobacterales incertae sedis</taxon>
        <taxon>Candidatus Desulfatibia</taxon>
    </lineage>
</organism>
<dbReference type="AlphaFoldDB" id="A0A8J6P0G2"/>
<comment type="caution">
    <text evidence="2">The sequence shown here is derived from an EMBL/GenBank/DDBJ whole genome shotgun (WGS) entry which is preliminary data.</text>
</comment>
<feature type="domain" description="Acyl-CoA oxidase/dehydrogenase middle" evidence="1">
    <location>
        <begin position="85"/>
        <end position="183"/>
    </location>
</feature>
<protein>
    <submittedName>
        <fullName evidence="2">Acyl-CoA dehydrogenase family protein</fullName>
    </submittedName>
</protein>
<dbReference type="InterPro" id="IPR046373">
    <property type="entry name" value="Acyl-CoA_Oxase/DH_mid-dom_sf"/>
</dbReference>
<dbReference type="SUPFAM" id="SSF56645">
    <property type="entry name" value="Acyl-CoA dehydrogenase NM domain-like"/>
    <property type="match status" value="1"/>
</dbReference>
<dbReference type="EMBL" id="JACNIG010000105">
    <property type="protein sequence ID" value="MBC8431037.1"/>
    <property type="molecule type" value="Genomic_DNA"/>
</dbReference>
<dbReference type="Pfam" id="PF02770">
    <property type="entry name" value="Acyl-CoA_dh_M"/>
    <property type="match status" value="1"/>
</dbReference>
<name>A0A8J6P0G2_9BACT</name>
<evidence type="ECO:0000313" key="3">
    <source>
        <dbReference type="Proteomes" id="UP000605201"/>
    </source>
</evidence>
<dbReference type="Proteomes" id="UP000605201">
    <property type="component" value="Unassembled WGS sequence"/>
</dbReference>
<gene>
    <name evidence="2" type="ORF">H8D96_03875</name>
</gene>
<accession>A0A8J6P0G2</accession>
<evidence type="ECO:0000259" key="1">
    <source>
        <dbReference type="Pfam" id="PF02770"/>
    </source>
</evidence>
<dbReference type="InterPro" id="IPR006091">
    <property type="entry name" value="Acyl-CoA_Oxase/DH_mid-dom"/>
</dbReference>
<dbReference type="InterPro" id="IPR009100">
    <property type="entry name" value="AcylCoA_DH/oxidase_NM_dom_sf"/>
</dbReference>
<dbReference type="Gene3D" id="2.40.110.10">
    <property type="entry name" value="Butyryl-CoA Dehydrogenase, subunit A, domain 2"/>
    <property type="match status" value="1"/>
</dbReference>
<sequence length="315" mass="35047">MEKSQLRIIDRLLTEGTQTVSDAGKQFNVWRQSFYRQTKGWPDPLDRAVIGGFITDCVAFAFTAGYCSALQSLVPELPTDKITSFCVTEEGGAHPRAIKTRLAPVTEGGDQANTLNGEKKYITCANEANLILAAASEGAYADGRNRIRMVKVDSRAPGVTITPMKDIHLVPEISHGMVAFNNVTIRNADLLSGDGYLNYIKPFRTIEDLHVTAAISGYLFRIACQYDWDREIKQTILCLIVTIRTLALSDPGSPAVHILTGNVLSQARELIQHIDPYWEAVDKVTRDAWNRDKALMDIAGKARLRRLETAWAFYQ</sequence>
<evidence type="ECO:0000313" key="2">
    <source>
        <dbReference type="EMBL" id="MBC8431037.1"/>
    </source>
</evidence>
<dbReference type="GO" id="GO:0016627">
    <property type="term" value="F:oxidoreductase activity, acting on the CH-CH group of donors"/>
    <property type="evidence" value="ECO:0007669"/>
    <property type="project" value="InterPro"/>
</dbReference>
<proteinExistence type="predicted"/>
<reference evidence="2 3" key="1">
    <citation type="submission" date="2020-08" db="EMBL/GenBank/DDBJ databases">
        <title>Bridging the membrane lipid divide: bacteria of the FCB group superphylum have the potential to synthesize archaeal ether lipids.</title>
        <authorList>
            <person name="Villanueva L."/>
            <person name="Von Meijenfeldt F.A.B."/>
            <person name="Westbye A.B."/>
            <person name="Yadav S."/>
            <person name="Hopmans E.C."/>
            <person name="Dutilh B.E."/>
            <person name="Sinninghe Damste J.S."/>
        </authorList>
    </citation>
    <scope>NUCLEOTIDE SEQUENCE [LARGE SCALE GENOMIC DNA]</scope>
    <source>
        <strain evidence="2">NIOZ-UU17</strain>
    </source>
</reference>